<dbReference type="Gene3D" id="3.90.226.10">
    <property type="entry name" value="2-enoyl-CoA Hydratase, Chain A, domain 1"/>
    <property type="match status" value="1"/>
</dbReference>
<dbReference type="GO" id="GO:0006635">
    <property type="term" value="P:fatty acid beta-oxidation"/>
    <property type="evidence" value="ECO:0007669"/>
    <property type="project" value="TreeGrafter"/>
</dbReference>
<comment type="caution">
    <text evidence="3">The sequence shown here is derived from an EMBL/GenBank/DDBJ whole genome shotgun (WGS) entry which is preliminary data.</text>
</comment>
<dbReference type="EMBL" id="LVVZ01000049">
    <property type="protein sequence ID" value="OKL42324.1"/>
    <property type="molecule type" value="Genomic_DNA"/>
</dbReference>
<dbReference type="Pfam" id="PF00378">
    <property type="entry name" value="ECH_1"/>
    <property type="match status" value="1"/>
</dbReference>
<evidence type="ECO:0000256" key="1">
    <source>
        <dbReference type="ARBA" id="ARBA00005254"/>
    </source>
</evidence>
<dbReference type="InterPro" id="IPR001753">
    <property type="entry name" value="Enoyl-CoA_hydra/iso"/>
</dbReference>
<dbReference type="CDD" id="cd06558">
    <property type="entry name" value="crotonase-like"/>
    <property type="match status" value="1"/>
</dbReference>
<dbReference type="InterPro" id="IPR018376">
    <property type="entry name" value="Enoyl-CoA_hyd/isom_CS"/>
</dbReference>
<organism evidence="3 4">
    <name type="scientific">Pseudovibrio exalbescens</name>
    <dbReference type="NCBI Taxonomy" id="197461"/>
    <lineage>
        <taxon>Bacteria</taxon>
        <taxon>Pseudomonadati</taxon>
        <taxon>Pseudomonadota</taxon>
        <taxon>Alphaproteobacteria</taxon>
        <taxon>Hyphomicrobiales</taxon>
        <taxon>Stappiaceae</taxon>
        <taxon>Pseudovibrio</taxon>
    </lineage>
</organism>
<dbReference type="RefSeq" id="WP_051269334.1">
    <property type="nucleotide sequence ID" value="NZ_LVVZ01000049.1"/>
</dbReference>
<dbReference type="PANTHER" id="PTHR11941">
    <property type="entry name" value="ENOYL-COA HYDRATASE-RELATED"/>
    <property type="match status" value="1"/>
</dbReference>
<dbReference type="Gene3D" id="6.20.390.30">
    <property type="match status" value="1"/>
</dbReference>
<dbReference type="SUPFAM" id="SSF52096">
    <property type="entry name" value="ClpP/crotonase"/>
    <property type="match status" value="1"/>
</dbReference>
<dbReference type="NCBIfam" id="NF006452">
    <property type="entry name" value="PRK08788.1"/>
    <property type="match status" value="1"/>
</dbReference>
<accession>A0A1U7JCA7</accession>
<dbReference type="InterPro" id="IPR029045">
    <property type="entry name" value="ClpP/crotonase-like_dom_sf"/>
</dbReference>
<protein>
    <submittedName>
        <fullName evidence="3">Enoyl-CoA hydratase</fullName>
    </submittedName>
</protein>
<gene>
    <name evidence="3" type="ORF">A3843_00430</name>
</gene>
<comment type="similarity">
    <text evidence="1 2">Belongs to the enoyl-CoA hydratase/isomerase family.</text>
</comment>
<dbReference type="AlphaFoldDB" id="A0A1U7JCA7"/>
<evidence type="ECO:0000256" key="2">
    <source>
        <dbReference type="RuleBase" id="RU003707"/>
    </source>
</evidence>
<dbReference type="STRING" id="197461.A3843_00430"/>
<dbReference type="PANTHER" id="PTHR11941:SF54">
    <property type="entry name" value="ENOYL-COA HYDRATASE, MITOCHONDRIAL"/>
    <property type="match status" value="1"/>
</dbReference>
<evidence type="ECO:0000313" key="3">
    <source>
        <dbReference type="EMBL" id="OKL42324.1"/>
    </source>
</evidence>
<sequence length="333" mass="37123">MSEKVERAMGNKTAEMMERGVLTESLTQQDAAQQDAGSVSQVSLSQKFASVQLNSLDLEFDDDTRALWVFMKGKGRPCFSPELLSDLAGAQVVIKRLYETYRRAMPEPIRYNVIASRNPLIYNLGGDLGLFVDLIKQRERLALEKYAVDCIDVVYGNAISLNLPYITVGLVQGDALGGGFETALSCDVIIAERQAKFGLPEVLFNLFPGMGAYSFLSRKVDGHRAEEMMMSGRIYTAEELQELGLVDVVVEPGEGVAATQDYIQRNMRKFNAHSAIYRSGRVVKPVSYQELRQVVDLWVEAALQLSSSDLRKMERLVKAQNRFDIDAKDTLAL</sequence>
<evidence type="ECO:0000313" key="4">
    <source>
        <dbReference type="Proteomes" id="UP000185783"/>
    </source>
</evidence>
<reference evidence="3 4" key="1">
    <citation type="submission" date="2016-03" db="EMBL/GenBank/DDBJ databases">
        <title>Genome sequence of Nesiotobacter sp. nov., a moderately halophilic alphaproteobacterium isolated from the Yellow Sea, China.</title>
        <authorList>
            <person name="Zhang G."/>
            <person name="Zhang R."/>
        </authorList>
    </citation>
    <scope>NUCLEOTIDE SEQUENCE [LARGE SCALE GENOMIC DNA]</scope>
    <source>
        <strain evidence="3 4">WB1-6</strain>
    </source>
</reference>
<name>A0A1U7JCA7_9HYPH</name>
<dbReference type="GO" id="GO:0003824">
    <property type="term" value="F:catalytic activity"/>
    <property type="evidence" value="ECO:0007669"/>
    <property type="project" value="InterPro"/>
</dbReference>
<dbReference type="Proteomes" id="UP000185783">
    <property type="component" value="Unassembled WGS sequence"/>
</dbReference>
<keyword evidence="4" id="KW-1185">Reference proteome</keyword>
<dbReference type="PROSITE" id="PS00166">
    <property type="entry name" value="ENOYL_COA_HYDRATASE"/>
    <property type="match status" value="1"/>
</dbReference>
<proteinExistence type="inferred from homology"/>